<dbReference type="Gene3D" id="1.10.3210.10">
    <property type="entry name" value="Hypothetical protein af1432"/>
    <property type="match status" value="1"/>
</dbReference>
<evidence type="ECO:0000313" key="1">
    <source>
        <dbReference type="EMBL" id="ANZ49074.1"/>
    </source>
</evidence>
<dbReference type="SUPFAM" id="SSF109604">
    <property type="entry name" value="HD-domain/PDEase-like"/>
    <property type="match status" value="1"/>
</dbReference>
<gene>
    <name evidence="1" type="ORF">EARLPHILLIPIV_225</name>
</gene>
<reference evidence="1 2" key="1">
    <citation type="submission" date="2016-06" db="EMBL/GenBank/DDBJ databases">
        <authorList>
            <person name="Kjaerup R.B."/>
            <person name="Dalgaard T.S."/>
            <person name="Juul-Madsen H.R."/>
        </authorList>
    </citation>
    <scope>NUCLEOTIDE SEQUENCE [LARGE SCALE GENOMIC DNA]</scope>
</reference>
<dbReference type="GeneID" id="29061828"/>
<dbReference type="EMBL" id="KX397367">
    <property type="protein sequence ID" value="ANZ49074.1"/>
    <property type="molecule type" value="Genomic_DNA"/>
</dbReference>
<dbReference type="Proteomes" id="UP000201594">
    <property type="component" value="Segment"/>
</dbReference>
<accession>A0A1B2ICY3</accession>
<organism evidence="1 2">
    <name type="scientific">Erwinia phage vB_EamM_EarlPhillipIV</name>
    <dbReference type="NCBI Taxonomy" id="1883372"/>
    <lineage>
        <taxon>Viruses</taxon>
        <taxon>Duplodnaviria</taxon>
        <taxon>Heunggongvirae</taxon>
        <taxon>Uroviricota</taxon>
        <taxon>Caudoviricetes</taxon>
        <taxon>Chimalliviridae</taxon>
        <taxon>Derbicusvirus</taxon>
        <taxon>Derbicusvirus derbicus</taxon>
    </lineage>
</organism>
<proteinExistence type="predicted"/>
<name>A0A1B2ICY3_9CAUD</name>
<dbReference type="RefSeq" id="YP_009278537.1">
    <property type="nucleotide sequence ID" value="NC_031007.1"/>
</dbReference>
<dbReference type="OrthoDB" id="10704at10239"/>
<dbReference type="KEGG" id="vg:29061828"/>
<sequence>MSSLRQRILDDVAEYYQHTDPAHRIDHIVKTMNNAEILFDKLNLRHDKALMKKVLIAIGYHDVWSQNRKYHHVDAYLEVCKHTRRIQEHYGISQEDVWRIAHACLEHRASFKGKYDSIISEITAAADRGIPSLDVASLFYRSYVYARGIGKVRELAKIHCVQHIKEKYGDGGYGAVPAWYNEKFAAVLAQRKVLIADFTVNDLDDNKLDALEDVIAGYQPAS</sequence>
<protein>
    <submittedName>
        <fullName evidence="1">Putative HD domain protein</fullName>
    </submittedName>
</protein>
<evidence type="ECO:0000313" key="2">
    <source>
        <dbReference type="Proteomes" id="UP000201594"/>
    </source>
</evidence>